<dbReference type="InterPro" id="IPR001128">
    <property type="entry name" value="Cyt_P450"/>
</dbReference>
<keyword evidence="3" id="KW-0349">Heme</keyword>
<dbReference type="RefSeq" id="WP_181580039.1">
    <property type="nucleotide sequence ID" value="NZ_CP059399.1"/>
</dbReference>
<dbReference type="GO" id="GO:0006707">
    <property type="term" value="P:cholesterol catabolic process"/>
    <property type="evidence" value="ECO:0007669"/>
    <property type="project" value="TreeGrafter"/>
</dbReference>
<dbReference type="GO" id="GO:0036199">
    <property type="term" value="F:cholest-4-en-3-one 26-monooxygenase activity"/>
    <property type="evidence" value="ECO:0007669"/>
    <property type="project" value="TreeGrafter"/>
</dbReference>
<dbReference type="Pfam" id="PF00067">
    <property type="entry name" value="p450"/>
    <property type="match status" value="1"/>
</dbReference>
<dbReference type="FunFam" id="1.10.630.10:FF:000018">
    <property type="entry name" value="Cytochrome P450 monooxygenase"/>
    <property type="match status" value="1"/>
</dbReference>
<evidence type="ECO:0000256" key="2">
    <source>
        <dbReference type="ARBA" id="ARBA00010617"/>
    </source>
</evidence>
<dbReference type="KEGG" id="nhu:H0264_26350"/>
<evidence type="ECO:0000256" key="4">
    <source>
        <dbReference type="ARBA" id="ARBA00022723"/>
    </source>
</evidence>
<reference evidence="8 9" key="1">
    <citation type="submission" date="2020-07" db="EMBL/GenBank/DDBJ databases">
        <authorList>
            <person name="Zhuang K."/>
            <person name="Ran Y."/>
        </authorList>
    </citation>
    <scope>NUCLEOTIDE SEQUENCE [LARGE SCALE GENOMIC DNA]</scope>
    <source>
        <strain evidence="8 9">WCH-YHL-001</strain>
    </source>
</reference>
<accession>A0A7D6V8E0</accession>
<keyword evidence="7" id="KW-0503">Monooxygenase</keyword>
<sequence length="419" mass="46667">MNALISTRPYDAIDLSTRAFWSTTAADRERSFAVLREQRPVSWQRPPESLQQNPDAVGFWAVVRHRDIVEVSRRHDVFISGKGVLFADMPEEALEATQSFLAMDPPRHTKIRKLVSAAFTPRQVKRIEDQIKTNAADIVRELAAAGSGVDFVRQCSSLLPLRTLADMVGIPEDRRVEAAEAANDLVSLNDEVHLAGRDPLGLLVVQTMYLHQLALEMAERRRADPADDLMTNLVQAEIDGERLTDKEIAAFFVLLCVAGNDTTRQTTSHALRALTDFPEQREWLMADIDGRIPTAVEEFVRWSTPVMTFRRTAVADYELGGQVIKAGERVVMVYPSGNWDTSVFADPDRLDLSRDPNPHLGFGGGGPHFCLGNHVAKTQLRALFSELLRNIPDIRASAPEYLVGDFIHGVRAMPCEFGA</sequence>
<dbReference type="PRINTS" id="PR00359">
    <property type="entry name" value="BP450"/>
</dbReference>
<evidence type="ECO:0000256" key="3">
    <source>
        <dbReference type="ARBA" id="ARBA00022617"/>
    </source>
</evidence>
<dbReference type="SUPFAM" id="SSF48264">
    <property type="entry name" value="Cytochrome P450"/>
    <property type="match status" value="1"/>
</dbReference>
<protein>
    <submittedName>
        <fullName evidence="8">Cytochrome P450</fullName>
    </submittedName>
</protein>
<dbReference type="InterPro" id="IPR002397">
    <property type="entry name" value="Cyt_P450_B"/>
</dbReference>
<dbReference type="Gene3D" id="1.10.630.10">
    <property type="entry name" value="Cytochrome P450"/>
    <property type="match status" value="1"/>
</dbReference>
<name>A0A7D6V8E0_9NOCA</name>
<dbReference type="CDD" id="cd11033">
    <property type="entry name" value="CYP142-like"/>
    <property type="match status" value="1"/>
</dbReference>
<dbReference type="GO" id="GO:0020037">
    <property type="term" value="F:heme binding"/>
    <property type="evidence" value="ECO:0007669"/>
    <property type="project" value="InterPro"/>
</dbReference>
<evidence type="ECO:0000313" key="9">
    <source>
        <dbReference type="Proteomes" id="UP000515512"/>
    </source>
</evidence>
<keyword evidence="5" id="KW-0560">Oxidoreductase</keyword>
<keyword evidence="9" id="KW-1185">Reference proteome</keyword>
<dbReference type="GO" id="GO:0005506">
    <property type="term" value="F:iron ion binding"/>
    <property type="evidence" value="ECO:0007669"/>
    <property type="project" value="InterPro"/>
</dbReference>
<dbReference type="PANTHER" id="PTHR46696">
    <property type="entry name" value="P450, PUTATIVE (EUROFUNG)-RELATED"/>
    <property type="match status" value="1"/>
</dbReference>
<dbReference type="InterPro" id="IPR036396">
    <property type="entry name" value="Cyt_P450_sf"/>
</dbReference>
<comment type="cofactor">
    <cofactor evidence="1">
        <name>heme</name>
        <dbReference type="ChEBI" id="CHEBI:30413"/>
    </cofactor>
</comment>
<dbReference type="GO" id="GO:0008395">
    <property type="term" value="F:steroid hydroxylase activity"/>
    <property type="evidence" value="ECO:0007669"/>
    <property type="project" value="TreeGrafter"/>
</dbReference>
<dbReference type="AlphaFoldDB" id="A0A7D6V8E0"/>
<proteinExistence type="inferred from homology"/>
<keyword evidence="4" id="KW-0479">Metal-binding</keyword>
<gene>
    <name evidence="8" type="ORF">H0264_26350</name>
</gene>
<dbReference type="EMBL" id="CP059399">
    <property type="protein sequence ID" value="QLY28833.1"/>
    <property type="molecule type" value="Genomic_DNA"/>
</dbReference>
<evidence type="ECO:0000313" key="8">
    <source>
        <dbReference type="EMBL" id="QLY28833.1"/>
    </source>
</evidence>
<keyword evidence="6" id="KW-0408">Iron</keyword>
<dbReference type="PANTHER" id="PTHR46696:SF4">
    <property type="entry name" value="BIOTIN BIOSYNTHESIS CYTOCHROME P450"/>
    <property type="match status" value="1"/>
</dbReference>
<organism evidence="8 9">
    <name type="scientific">Nocardia huaxiensis</name>
    <dbReference type="NCBI Taxonomy" id="2755382"/>
    <lineage>
        <taxon>Bacteria</taxon>
        <taxon>Bacillati</taxon>
        <taxon>Actinomycetota</taxon>
        <taxon>Actinomycetes</taxon>
        <taxon>Mycobacteriales</taxon>
        <taxon>Nocardiaceae</taxon>
        <taxon>Nocardia</taxon>
    </lineage>
</organism>
<dbReference type="Proteomes" id="UP000515512">
    <property type="component" value="Chromosome"/>
</dbReference>
<comment type="similarity">
    <text evidence="2">Belongs to the cytochrome P450 family.</text>
</comment>
<evidence type="ECO:0000256" key="1">
    <source>
        <dbReference type="ARBA" id="ARBA00001971"/>
    </source>
</evidence>
<evidence type="ECO:0000256" key="5">
    <source>
        <dbReference type="ARBA" id="ARBA00023002"/>
    </source>
</evidence>
<evidence type="ECO:0000256" key="6">
    <source>
        <dbReference type="ARBA" id="ARBA00023004"/>
    </source>
</evidence>
<evidence type="ECO:0000256" key="7">
    <source>
        <dbReference type="ARBA" id="ARBA00023033"/>
    </source>
</evidence>